<protein>
    <submittedName>
        <fullName evidence="1">Uncharacterized protein</fullName>
    </submittedName>
</protein>
<name>A0ABR0E2K1_ZASCE</name>
<accession>A0ABR0E2K1</accession>
<dbReference type="Proteomes" id="UP001305779">
    <property type="component" value="Unassembled WGS sequence"/>
</dbReference>
<gene>
    <name evidence="1" type="ORF">PRZ48_012910</name>
</gene>
<proteinExistence type="predicted"/>
<comment type="caution">
    <text evidence="1">The sequence shown here is derived from an EMBL/GenBank/DDBJ whole genome shotgun (WGS) entry which is preliminary data.</text>
</comment>
<evidence type="ECO:0000313" key="1">
    <source>
        <dbReference type="EMBL" id="KAK4495642.1"/>
    </source>
</evidence>
<keyword evidence="2" id="KW-1185">Reference proteome</keyword>
<reference evidence="1 2" key="1">
    <citation type="journal article" date="2023" name="G3 (Bethesda)">
        <title>A chromosome-level genome assembly of Zasmidium syzygii isolated from banana leaves.</title>
        <authorList>
            <person name="van Westerhoven A.C."/>
            <person name="Mehrabi R."/>
            <person name="Talebi R."/>
            <person name="Steentjes M.B.F."/>
            <person name="Corcolon B."/>
            <person name="Chong P.A."/>
            <person name="Kema G.H.J."/>
            <person name="Seidl M.F."/>
        </authorList>
    </citation>
    <scope>NUCLEOTIDE SEQUENCE [LARGE SCALE GENOMIC DNA]</scope>
    <source>
        <strain evidence="1 2">P124</strain>
    </source>
</reference>
<evidence type="ECO:0000313" key="2">
    <source>
        <dbReference type="Proteomes" id="UP001305779"/>
    </source>
</evidence>
<organism evidence="1 2">
    <name type="scientific">Zasmidium cellare</name>
    <name type="common">Wine cellar mold</name>
    <name type="synonym">Racodium cellare</name>
    <dbReference type="NCBI Taxonomy" id="395010"/>
    <lineage>
        <taxon>Eukaryota</taxon>
        <taxon>Fungi</taxon>
        <taxon>Dikarya</taxon>
        <taxon>Ascomycota</taxon>
        <taxon>Pezizomycotina</taxon>
        <taxon>Dothideomycetes</taxon>
        <taxon>Dothideomycetidae</taxon>
        <taxon>Mycosphaerellales</taxon>
        <taxon>Mycosphaerellaceae</taxon>
        <taxon>Zasmidium</taxon>
    </lineage>
</organism>
<sequence length="471" mass="52337">MPNTDDLTQQMGNLALNYAHQPSQHLLTFDYPAIDLLNDAGDVFLLEPHLLHWRPRPQALMFHLAEWDPMSLFYTMNSTAPACDVSDVDSEQAVSFLAAVESLNKSNGTSTMSIVVHVENAVAEVRIRLSTTWARSNTTKTTFWDLSVDDWETIMALSHPWVEVLGDVVYRKTTRSFLAAEQTLKQHSSILHHGDNQKWTDSWGSGSASSAQTLLVKVVKYLGHRHSDSLLPFDNLEVDGGTVQLPCGHDISITPEMIENLTDAECINATCNFCDTRILPSDLYVEAKMSEESYKILEASDKHDGWTTLTHEITITSTRPFSKNAIMNAIPAAVDSLKLPETIESARMSPVSLRQTSVALATIKHYLDQQPDTIDKSPFSLAYDLESLAVEAVMGEGLIIPPTWRTFNKIALTRAVNLASLRRCSKIGDGHDGVHMHGRKLFVSVPYMTEGDTSFDMGDLREVLDVEMGSD</sequence>
<dbReference type="EMBL" id="JAXOVC010000011">
    <property type="protein sequence ID" value="KAK4495642.1"/>
    <property type="molecule type" value="Genomic_DNA"/>
</dbReference>